<protein>
    <recommendedName>
        <fullName evidence="3">IrrE N-terminal-like domain-containing protein</fullName>
    </recommendedName>
</protein>
<gene>
    <name evidence="1" type="ORF">H8E23_11800</name>
</gene>
<name>A0A8J6NP30_9BACT</name>
<dbReference type="EMBL" id="JACNJH010000167">
    <property type="protein sequence ID" value="MBC8362069.1"/>
    <property type="molecule type" value="Genomic_DNA"/>
</dbReference>
<evidence type="ECO:0000313" key="2">
    <source>
        <dbReference type="Proteomes" id="UP000603434"/>
    </source>
</evidence>
<sequence>MKINLKQWQADILNDLLEQIPAYPKTVLEQQVSVIRHGDLSVGNGRYENGIVEISPAIRHPRMLIERSLHECGHGIEEWLSKNGFSLYACNLEQIADGFALALLYPDILMEPGLKKIKRIYIESLFAEGFPRIDTERLIATYVRDSEDLLQKNFSKHGAKVSSLLLDLFDQQKDGFLRRHSAHNIVKWP</sequence>
<reference evidence="1 2" key="1">
    <citation type="submission" date="2020-08" db="EMBL/GenBank/DDBJ databases">
        <title>Bridging the membrane lipid divide: bacteria of the FCB group superphylum have the potential to synthesize archaeal ether lipids.</title>
        <authorList>
            <person name="Villanueva L."/>
            <person name="Von Meijenfeldt F.A.B."/>
            <person name="Westbye A.B."/>
            <person name="Yadav S."/>
            <person name="Hopmans E.C."/>
            <person name="Dutilh B.E."/>
            <person name="Sinninghe Damste J.S."/>
        </authorList>
    </citation>
    <scope>NUCLEOTIDE SEQUENCE [LARGE SCALE GENOMIC DNA]</scope>
    <source>
        <strain evidence="1">NIOZ-UU30</strain>
    </source>
</reference>
<accession>A0A8J6NP30</accession>
<dbReference type="AlphaFoldDB" id="A0A8J6NP30"/>
<organism evidence="1 2">
    <name type="scientific">Candidatus Desulfatibia profunda</name>
    <dbReference type="NCBI Taxonomy" id="2841695"/>
    <lineage>
        <taxon>Bacteria</taxon>
        <taxon>Pseudomonadati</taxon>
        <taxon>Thermodesulfobacteriota</taxon>
        <taxon>Desulfobacteria</taxon>
        <taxon>Desulfobacterales</taxon>
        <taxon>Desulfobacterales incertae sedis</taxon>
        <taxon>Candidatus Desulfatibia</taxon>
    </lineage>
</organism>
<evidence type="ECO:0008006" key="3">
    <source>
        <dbReference type="Google" id="ProtNLM"/>
    </source>
</evidence>
<proteinExistence type="predicted"/>
<dbReference type="Proteomes" id="UP000603434">
    <property type="component" value="Unassembled WGS sequence"/>
</dbReference>
<comment type="caution">
    <text evidence="1">The sequence shown here is derived from an EMBL/GenBank/DDBJ whole genome shotgun (WGS) entry which is preliminary data.</text>
</comment>
<evidence type="ECO:0000313" key="1">
    <source>
        <dbReference type="EMBL" id="MBC8362069.1"/>
    </source>
</evidence>